<dbReference type="Proteomes" id="UP000298458">
    <property type="component" value="Unassembled WGS sequence"/>
</dbReference>
<comment type="caution">
    <text evidence="1">The sequence shown here is derived from an EMBL/GenBank/DDBJ whole genome shotgun (WGS) entry which is preliminary data.</text>
</comment>
<dbReference type="SMART" id="SM00028">
    <property type="entry name" value="TPR"/>
    <property type="match status" value="3"/>
</dbReference>
<protein>
    <submittedName>
        <fullName evidence="1">Uncharacterized protein</fullName>
    </submittedName>
</protein>
<dbReference type="PROSITE" id="PS51257">
    <property type="entry name" value="PROKAR_LIPOPROTEIN"/>
    <property type="match status" value="1"/>
</dbReference>
<dbReference type="SUPFAM" id="SSF48452">
    <property type="entry name" value="TPR-like"/>
    <property type="match status" value="1"/>
</dbReference>
<accession>A0A4R9GGL7</accession>
<evidence type="ECO:0000313" key="1">
    <source>
        <dbReference type="EMBL" id="TGK11699.1"/>
    </source>
</evidence>
<dbReference type="EMBL" id="RQET01000004">
    <property type="protein sequence ID" value="TGK11699.1"/>
    <property type="molecule type" value="Genomic_DNA"/>
</dbReference>
<dbReference type="InterPro" id="IPR019734">
    <property type="entry name" value="TPR_rpt"/>
</dbReference>
<evidence type="ECO:0000313" key="2">
    <source>
        <dbReference type="Proteomes" id="UP000298458"/>
    </source>
</evidence>
<dbReference type="InterPro" id="IPR011990">
    <property type="entry name" value="TPR-like_helical_dom_sf"/>
</dbReference>
<reference evidence="1" key="1">
    <citation type="journal article" date="2019" name="PLoS Negl. Trop. Dis.">
        <title>Revisiting the worldwide diversity of Leptospira species in the environment.</title>
        <authorList>
            <person name="Vincent A.T."/>
            <person name="Schiettekatte O."/>
            <person name="Bourhy P."/>
            <person name="Veyrier F.J."/>
            <person name="Picardeau M."/>
        </authorList>
    </citation>
    <scope>NUCLEOTIDE SEQUENCE [LARGE SCALE GENOMIC DNA]</scope>
    <source>
        <strain evidence="1">SSW15</strain>
    </source>
</reference>
<proteinExistence type="predicted"/>
<name>A0A4R9GGL7_9LEPT</name>
<gene>
    <name evidence="1" type="ORF">EHO60_05235</name>
</gene>
<keyword evidence="2" id="KW-1185">Reference proteome</keyword>
<dbReference type="OrthoDB" id="339455at2"/>
<dbReference type="Gene3D" id="1.25.40.10">
    <property type="entry name" value="Tetratricopeptide repeat domain"/>
    <property type="match status" value="2"/>
</dbReference>
<dbReference type="AlphaFoldDB" id="A0A4R9GGL7"/>
<sequence>MHKKIWKRIPLKRFLNPLLRILIAQLFLSGCVYPIRYAETLESDRGFLYLPSQRFTKEKIESIESPWEAKSLRGKAISTEDHNNLGILLAKRSLLDEAEQEFLEAHKSSASDPIPILNLLRLYFLVDAISESRALLSNYLKQASPAERNKIEKILLDNLREEELVIFWDSLSSIPGQEVHSWNGLADYFYRKQDWSKSYFYLEKILVVSPYHKNARGLMLKMADTLEKWDEAIVFGQSLIGTAERVPDLEYYLAHAYSEKKRYDEALEWIRKVPESDRGNLRFLNLWRTCLLSRNPRADLTPLVPYFRRLKAQGLEISEEDFLPTTVPEGREAAERNILGR</sequence>
<organism evidence="1 2">
    <name type="scientific">Leptospira fletcheri</name>
    <dbReference type="NCBI Taxonomy" id="2484981"/>
    <lineage>
        <taxon>Bacteria</taxon>
        <taxon>Pseudomonadati</taxon>
        <taxon>Spirochaetota</taxon>
        <taxon>Spirochaetia</taxon>
        <taxon>Leptospirales</taxon>
        <taxon>Leptospiraceae</taxon>
        <taxon>Leptospira</taxon>
    </lineage>
</organism>